<dbReference type="Pfam" id="PF02518">
    <property type="entry name" value="HATPase_c"/>
    <property type="match status" value="1"/>
</dbReference>
<dbReference type="EC" id="2.7.13.3" evidence="2"/>
<keyword evidence="4" id="KW-0812">Transmembrane</keyword>
<name>A0A1W1ZTH1_9SPHI</name>
<dbReference type="PRINTS" id="PR00344">
    <property type="entry name" value="BCTRLSENSOR"/>
</dbReference>
<dbReference type="FunFam" id="2.60.40.10:FF:000791">
    <property type="entry name" value="Two-component system sensor histidine kinase/response regulator"/>
    <property type="match status" value="1"/>
</dbReference>
<proteinExistence type="predicted"/>
<dbReference type="Gene3D" id="2.130.10.10">
    <property type="entry name" value="YVTN repeat-like/Quinoprotein amine dehydrogenase"/>
    <property type="match status" value="2"/>
</dbReference>
<dbReference type="EMBL" id="FWXT01000001">
    <property type="protein sequence ID" value="SMC51684.1"/>
    <property type="molecule type" value="Genomic_DNA"/>
</dbReference>
<evidence type="ECO:0000313" key="6">
    <source>
        <dbReference type="EMBL" id="SMC51684.1"/>
    </source>
</evidence>
<dbReference type="SUPFAM" id="SSF55874">
    <property type="entry name" value="ATPase domain of HSP90 chaperone/DNA topoisomerase II/histidine kinase"/>
    <property type="match status" value="1"/>
</dbReference>
<dbReference type="FunFam" id="1.10.287.130:FF:000045">
    <property type="entry name" value="Two-component system sensor histidine kinase/response regulator"/>
    <property type="match status" value="1"/>
</dbReference>
<keyword evidence="3" id="KW-0597">Phosphoprotein</keyword>
<dbReference type="SUPFAM" id="SSF50998">
    <property type="entry name" value="Quinoprotein alcohol dehydrogenase-like"/>
    <property type="match status" value="1"/>
</dbReference>
<dbReference type="Gene3D" id="2.60.40.10">
    <property type="entry name" value="Immunoglobulins"/>
    <property type="match status" value="1"/>
</dbReference>
<dbReference type="SMART" id="SM00388">
    <property type="entry name" value="HisKA"/>
    <property type="match status" value="1"/>
</dbReference>
<dbReference type="CDD" id="cd00075">
    <property type="entry name" value="HATPase"/>
    <property type="match status" value="1"/>
</dbReference>
<dbReference type="PANTHER" id="PTHR43547">
    <property type="entry name" value="TWO-COMPONENT HISTIDINE KINASE"/>
    <property type="match status" value="1"/>
</dbReference>
<feature type="transmembrane region" description="Helical" evidence="4">
    <location>
        <begin position="780"/>
        <end position="798"/>
    </location>
</feature>
<dbReference type="Gene3D" id="3.30.565.10">
    <property type="entry name" value="Histidine kinase-like ATPase, C-terminal domain"/>
    <property type="match status" value="1"/>
</dbReference>
<dbReference type="Pfam" id="PF00512">
    <property type="entry name" value="HisKA"/>
    <property type="match status" value="1"/>
</dbReference>
<dbReference type="Proteomes" id="UP000192756">
    <property type="component" value="Unassembled WGS sequence"/>
</dbReference>
<dbReference type="GO" id="GO:0000155">
    <property type="term" value="F:phosphorelay sensor kinase activity"/>
    <property type="evidence" value="ECO:0007669"/>
    <property type="project" value="InterPro"/>
</dbReference>
<accession>A0A1W1ZTH1</accession>
<keyword evidence="4" id="KW-1133">Transmembrane helix</keyword>
<keyword evidence="7" id="KW-1185">Reference proteome</keyword>
<sequence length="1062" mass="120875">MQRLAQVFFVQLILFFAVFTCEGQSYYFKHYQADDGLAHNSVASIIQDKKGMIWIGTRAGLNRFDGYTFKTYKNGNNKFGNIGNNVINTLVEDKNGMLWVGTGWGIFKYDPYKEVFTPLSAAPQIYINHIVVDDQNNLYFLAERKLYKYIQQENKVVDLKIRASCLAFDSDMNLLMGTDDGFIRTYNMQRKLTTSVRVIAPHVPSNLRSISRILPAKNNELLVGCFKQGLKSYNTKTGLIRSLPLRNSNNTDIYVRDITAANDREYWVATESGIYIYDLVSNTSRNLRKQAGDPYSIADNAVYTVCRDNQGGMWAGTFFGGLNYYSKENARFEKYYPLQGGNSISGSAVREICSDNKGNLWIGTEDAGINKLNLKTGKFTHYTSTGKKGDVSYPNIHGLLALDDQLFIGPFLHGMEIMDINTGLIKERFKLIGSKGDLVSDFVLCIYLTKDSTLLIGTAYSGSGLFKYDRKRSTFTRIPQIPYNSYVFDIEEDEKGNIWTGSVAQGAFYYNPKTGKSGNIRFGDKVKGKIVNEFPVYGILEDSDHAMWFTTEGGGMIRLSPDRKTLKKFTTENGLPSNVLFRMLEDDDKRLWISSLKGLICFDMRTEQFKIYTQSNGLITDQFNFNSAYKDRNGKMYFGSVKGMIAFDPKTFEQKNAGPSTYITGFQINNKEIGPGLDDSPLRKSILYTDTIVLRHDQNNFSIEFAALNYSSPEVTRYTYLMHGLDKNRTYLSSNRKAYFTDLSAGDYTFIVQAKSNIGSWTGKERLLFIKILPPFWKSYPAYFCYALVLALGLFWSVRYYHRYLERRNQNKLQLFEHEKEKEIYQAKIEFFTNIAHEIQTPLTLILGPVERMIKKVAEQEGLKKSLLMVEKNAKRLAELTSQLLDFRKTEMNQFGLNFVNIDINHLLNEQISAFRQEAEKNHISLGMELPRNNVTVFADREALVKICSNLISNAIKYAASTVTVGLAPVQPGAEEFTISFSNDGRGIPDEFKDKIFEPFFRLYSKDKPGTGIGLSLAKSLTELHNGSLKLVSGNTNMIVFELTLPIHQKFEFKLSSWKKIK</sequence>
<dbReference type="PANTHER" id="PTHR43547:SF2">
    <property type="entry name" value="HYBRID SIGNAL TRANSDUCTION HISTIDINE KINASE C"/>
    <property type="match status" value="1"/>
</dbReference>
<gene>
    <name evidence="6" type="ORF">SAMN04488524_0967</name>
</gene>
<evidence type="ECO:0000259" key="5">
    <source>
        <dbReference type="PROSITE" id="PS50109"/>
    </source>
</evidence>
<dbReference type="PROSITE" id="PS50109">
    <property type="entry name" value="HIS_KIN"/>
    <property type="match status" value="1"/>
</dbReference>
<protein>
    <recommendedName>
        <fullName evidence="2">histidine kinase</fullName>
        <ecNumber evidence="2">2.7.13.3</ecNumber>
    </recommendedName>
</protein>
<dbReference type="InterPro" id="IPR036890">
    <property type="entry name" value="HATPase_C_sf"/>
</dbReference>
<dbReference type="AlphaFoldDB" id="A0A1W1ZTH1"/>
<dbReference type="Pfam" id="PF07494">
    <property type="entry name" value="Reg_prop"/>
    <property type="match status" value="4"/>
</dbReference>
<evidence type="ECO:0000313" key="7">
    <source>
        <dbReference type="Proteomes" id="UP000192756"/>
    </source>
</evidence>
<dbReference type="InterPro" id="IPR003594">
    <property type="entry name" value="HATPase_dom"/>
</dbReference>
<reference evidence="7" key="1">
    <citation type="submission" date="2017-04" db="EMBL/GenBank/DDBJ databases">
        <authorList>
            <person name="Varghese N."/>
            <person name="Submissions S."/>
        </authorList>
    </citation>
    <scope>NUCLEOTIDE SEQUENCE [LARGE SCALE GENOMIC DNA]</scope>
    <source>
        <strain evidence="7">DSM 12126</strain>
    </source>
</reference>
<dbReference type="SMART" id="SM00387">
    <property type="entry name" value="HATPase_c"/>
    <property type="match status" value="1"/>
</dbReference>
<dbReference type="InterPro" id="IPR013783">
    <property type="entry name" value="Ig-like_fold"/>
</dbReference>
<feature type="domain" description="Histidine kinase" evidence="5">
    <location>
        <begin position="834"/>
        <end position="1049"/>
    </location>
</feature>
<evidence type="ECO:0000256" key="3">
    <source>
        <dbReference type="ARBA" id="ARBA00022553"/>
    </source>
</evidence>
<evidence type="ECO:0000256" key="4">
    <source>
        <dbReference type="SAM" id="Phobius"/>
    </source>
</evidence>
<dbReference type="SUPFAM" id="SSF47384">
    <property type="entry name" value="Homodimeric domain of signal transducing histidine kinase"/>
    <property type="match status" value="1"/>
</dbReference>
<dbReference type="SUPFAM" id="SSF63829">
    <property type="entry name" value="Calcium-dependent phosphotriesterase"/>
    <property type="match status" value="2"/>
</dbReference>
<dbReference type="InterPro" id="IPR015943">
    <property type="entry name" value="WD40/YVTN_repeat-like_dom_sf"/>
</dbReference>
<dbReference type="CDD" id="cd00082">
    <property type="entry name" value="HisKA"/>
    <property type="match status" value="1"/>
</dbReference>
<evidence type="ECO:0000256" key="2">
    <source>
        <dbReference type="ARBA" id="ARBA00012438"/>
    </source>
</evidence>
<keyword evidence="4" id="KW-0472">Membrane</keyword>
<dbReference type="OrthoDB" id="9809670at2"/>
<dbReference type="InterPro" id="IPR005467">
    <property type="entry name" value="His_kinase_dom"/>
</dbReference>
<dbReference type="InterPro" id="IPR011110">
    <property type="entry name" value="Reg_prop"/>
</dbReference>
<organism evidence="6 7">
    <name type="scientific">Pedobacter africanus</name>
    <dbReference type="NCBI Taxonomy" id="151894"/>
    <lineage>
        <taxon>Bacteria</taxon>
        <taxon>Pseudomonadati</taxon>
        <taxon>Bacteroidota</taxon>
        <taxon>Sphingobacteriia</taxon>
        <taxon>Sphingobacteriales</taxon>
        <taxon>Sphingobacteriaceae</taxon>
        <taxon>Pedobacter</taxon>
    </lineage>
</organism>
<dbReference type="InterPro" id="IPR003661">
    <property type="entry name" value="HisK_dim/P_dom"/>
</dbReference>
<dbReference type="Gene3D" id="1.10.287.130">
    <property type="match status" value="1"/>
</dbReference>
<comment type="catalytic activity">
    <reaction evidence="1">
        <text>ATP + protein L-histidine = ADP + protein N-phospho-L-histidine.</text>
        <dbReference type="EC" id="2.7.13.3"/>
    </reaction>
</comment>
<dbReference type="InterPro" id="IPR004358">
    <property type="entry name" value="Sig_transdc_His_kin-like_C"/>
</dbReference>
<evidence type="ECO:0000256" key="1">
    <source>
        <dbReference type="ARBA" id="ARBA00000085"/>
    </source>
</evidence>
<dbReference type="InterPro" id="IPR036097">
    <property type="entry name" value="HisK_dim/P_sf"/>
</dbReference>
<dbReference type="InterPro" id="IPR011123">
    <property type="entry name" value="Y_Y_Y"/>
</dbReference>
<dbReference type="InterPro" id="IPR011047">
    <property type="entry name" value="Quinoprotein_ADH-like_sf"/>
</dbReference>
<dbReference type="STRING" id="151894.SAMN04488524_0967"/>
<dbReference type="RefSeq" id="WP_084237254.1">
    <property type="nucleotide sequence ID" value="NZ_FWXT01000001.1"/>
</dbReference>
<dbReference type="Pfam" id="PF07495">
    <property type="entry name" value="Y_Y_Y"/>
    <property type="match status" value="1"/>
</dbReference>